<proteinExistence type="predicted"/>
<dbReference type="Proteomes" id="UP001419268">
    <property type="component" value="Unassembled WGS sequence"/>
</dbReference>
<accession>A0AAP0EV94</accession>
<sequence>MMTTTTTTTTFVLYDDDDDDDDDVFVLYQVTGTGGCEGVCVVSSHWYRRL</sequence>
<dbReference type="EMBL" id="JBBNAG010000010">
    <property type="protein sequence ID" value="KAK9100326.1"/>
    <property type="molecule type" value="Genomic_DNA"/>
</dbReference>
<name>A0AAP0EV94_9MAGN</name>
<evidence type="ECO:0000313" key="1">
    <source>
        <dbReference type="EMBL" id="KAK9100326.1"/>
    </source>
</evidence>
<keyword evidence="2" id="KW-1185">Reference proteome</keyword>
<organism evidence="1 2">
    <name type="scientific">Stephania cephalantha</name>
    <dbReference type="NCBI Taxonomy" id="152367"/>
    <lineage>
        <taxon>Eukaryota</taxon>
        <taxon>Viridiplantae</taxon>
        <taxon>Streptophyta</taxon>
        <taxon>Embryophyta</taxon>
        <taxon>Tracheophyta</taxon>
        <taxon>Spermatophyta</taxon>
        <taxon>Magnoliopsida</taxon>
        <taxon>Ranunculales</taxon>
        <taxon>Menispermaceae</taxon>
        <taxon>Menispermoideae</taxon>
        <taxon>Cissampelideae</taxon>
        <taxon>Stephania</taxon>
    </lineage>
</organism>
<reference evidence="1 2" key="1">
    <citation type="submission" date="2024-01" db="EMBL/GenBank/DDBJ databases">
        <title>Genome assemblies of Stephania.</title>
        <authorList>
            <person name="Yang L."/>
        </authorList>
    </citation>
    <scope>NUCLEOTIDE SEQUENCE [LARGE SCALE GENOMIC DNA]</scope>
    <source>
        <strain evidence="1">JXDWG</strain>
        <tissue evidence="1">Leaf</tissue>
    </source>
</reference>
<dbReference type="AlphaFoldDB" id="A0AAP0EV94"/>
<evidence type="ECO:0000313" key="2">
    <source>
        <dbReference type="Proteomes" id="UP001419268"/>
    </source>
</evidence>
<comment type="caution">
    <text evidence="1">The sequence shown here is derived from an EMBL/GenBank/DDBJ whole genome shotgun (WGS) entry which is preliminary data.</text>
</comment>
<protein>
    <submittedName>
        <fullName evidence="1">Uncharacterized protein</fullName>
    </submittedName>
</protein>
<gene>
    <name evidence="1" type="ORF">Scep_023756</name>
</gene>